<evidence type="ECO:0000256" key="2">
    <source>
        <dbReference type="SAM" id="MobiDB-lite"/>
    </source>
</evidence>
<keyword evidence="1" id="KW-0863">Zinc-finger</keyword>
<organism evidence="4">
    <name type="scientific">Cyberlindnera fabianii</name>
    <name type="common">Yeast</name>
    <name type="synonym">Hansenula fabianii</name>
    <dbReference type="NCBI Taxonomy" id="36022"/>
    <lineage>
        <taxon>Eukaryota</taxon>
        <taxon>Fungi</taxon>
        <taxon>Dikarya</taxon>
        <taxon>Ascomycota</taxon>
        <taxon>Saccharomycotina</taxon>
        <taxon>Saccharomycetes</taxon>
        <taxon>Phaffomycetales</taxon>
        <taxon>Phaffomycetaceae</taxon>
        <taxon>Cyberlindnera</taxon>
    </lineage>
</organism>
<keyword evidence="1" id="KW-0479">Metal-binding</keyword>
<accession>A0A061AQ93</accession>
<dbReference type="EMBL" id="LK052886">
    <property type="protein sequence ID" value="CDR37497.1"/>
    <property type="molecule type" value="Genomic_DNA"/>
</dbReference>
<keyword evidence="1" id="KW-0862">Zinc</keyword>
<dbReference type="Pfam" id="PF18268">
    <property type="entry name" value="Hit1_C"/>
    <property type="match status" value="1"/>
</dbReference>
<feature type="compositionally biased region" description="Low complexity" evidence="2">
    <location>
        <begin position="56"/>
        <end position="66"/>
    </location>
</feature>
<dbReference type="SUPFAM" id="SSF144232">
    <property type="entry name" value="HIT/MYND zinc finger-like"/>
    <property type="match status" value="1"/>
</dbReference>
<feature type="domain" description="HIT-type" evidence="3">
    <location>
        <begin position="6"/>
        <end position="43"/>
    </location>
</feature>
<gene>
    <name evidence="4" type="ORF">CYFA0S_01e11232g</name>
</gene>
<dbReference type="Gene3D" id="3.30.60.190">
    <property type="match status" value="1"/>
</dbReference>
<name>A0A061AQ93_CYBFA</name>
<dbReference type="GO" id="GO:0008270">
    <property type="term" value="F:zinc ion binding"/>
    <property type="evidence" value="ECO:0007669"/>
    <property type="project" value="UniProtKB-UniRule"/>
</dbReference>
<dbReference type="PROSITE" id="PS51083">
    <property type="entry name" value="ZF_HIT"/>
    <property type="match status" value="1"/>
</dbReference>
<proteinExistence type="predicted"/>
<evidence type="ECO:0000313" key="4">
    <source>
        <dbReference type="EMBL" id="CDR37497.1"/>
    </source>
</evidence>
<evidence type="ECO:0000259" key="3">
    <source>
        <dbReference type="PROSITE" id="PS51083"/>
    </source>
</evidence>
<dbReference type="CDD" id="cd23024">
    <property type="entry name" value="zf-HIT_ZNHIT2-3"/>
    <property type="match status" value="1"/>
</dbReference>
<dbReference type="Pfam" id="PF04438">
    <property type="entry name" value="zf-HIT"/>
    <property type="match status" value="1"/>
</dbReference>
<dbReference type="InterPro" id="IPR007529">
    <property type="entry name" value="Znf_HIT"/>
</dbReference>
<protein>
    <submittedName>
        <fullName evidence="4">CYFA0S01e11232g1_1</fullName>
    </submittedName>
</protein>
<dbReference type="VEuPathDB" id="FungiDB:BON22_0350"/>
<dbReference type="AlphaFoldDB" id="A0A061AQ93"/>
<dbReference type="Gene3D" id="1.20.1440.260">
    <property type="match status" value="1"/>
</dbReference>
<dbReference type="InterPro" id="IPR040722">
    <property type="entry name" value="Hit1_C"/>
</dbReference>
<reference evidence="4" key="1">
    <citation type="journal article" date="2014" name="Genome Announc.">
        <title>Genome sequence of the yeast Cyberlindnera fabianii (Hansenula fabianii).</title>
        <authorList>
            <person name="Freel K.C."/>
            <person name="Sarilar V."/>
            <person name="Neuveglise C."/>
            <person name="Devillers H."/>
            <person name="Friedrich A."/>
            <person name="Schacherer J."/>
        </authorList>
    </citation>
    <scope>NUCLEOTIDE SEQUENCE</scope>
    <source>
        <strain evidence="4">YJS4271</strain>
    </source>
</reference>
<dbReference type="OrthoDB" id="3979969at2759"/>
<sequence>MAFGTCTICDTEKAKYKCPKCPVQYCSLKCFKTEEHQARHDNSQPSTNDVQEDTTKVQVPTTTTTVDDGKDTDKKYANVFSDDKIKYLLRFKALQVHLRAVYDILTDMTLTPDKRMDMANEKLNALRIAGEEENEIVEEFCERVTELLSSGDAT</sequence>
<feature type="region of interest" description="Disordered" evidence="2">
    <location>
        <begin position="37"/>
        <end position="68"/>
    </location>
</feature>
<dbReference type="PhylomeDB" id="A0A061AQ93"/>
<evidence type="ECO:0000256" key="1">
    <source>
        <dbReference type="PROSITE-ProRule" id="PRU00453"/>
    </source>
</evidence>